<dbReference type="RefSeq" id="WP_168512315.1">
    <property type="nucleotide sequence ID" value="NZ_JAAXLS010000002.1"/>
</dbReference>
<accession>A0ABX1IY98</accession>
<protein>
    <submittedName>
        <fullName evidence="1">Uncharacterized protein</fullName>
    </submittedName>
</protein>
<name>A0ABX1IY98_9PSEU</name>
<proteinExistence type="predicted"/>
<keyword evidence="2" id="KW-1185">Reference proteome</keyword>
<comment type="caution">
    <text evidence="1">The sequence shown here is derived from an EMBL/GenBank/DDBJ whole genome shotgun (WGS) entry which is preliminary data.</text>
</comment>
<organism evidence="1 2">
    <name type="scientific">Amycolatopsis acididurans</name>
    <dbReference type="NCBI Taxonomy" id="2724524"/>
    <lineage>
        <taxon>Bacteria</taxon>
        <taxon>Bacillati</taxon>
        <taxon>Actinomycetota</taxon>
        <taxon>Actinomycetes</taxon>
        <taxon>Pseudonocardiales</taxon>
        <taxon>Pseudonocardiaceae</taxon>
        <taxon>Amycolatopsis</taxon>
    </lineage>
</organism>
<dbReference type="Proteomes" id="UP000715441">
    <property type="component" value="Unassembled WGS sequence"/>
</dbReference>
<gene>
    <name evidence="1" type="ORF">HFP15_06230</name>
</gene>
<evidence type="ECO:0000313" key="1">
    <source>
        <dbReference type="EMBL" id="NKQ52472.1"/>
    </source>
</evidence>
<sequence>MINTLIELQHLAALRPAATAPAVDIAAWYRAKGDVHEHLAAEAQDAATAARNQELASRAREHAAVLLLS</sequence>
<reference evidence="1 2" key="1">
    <citation type="submission" date="2020-04" db="EMBL/GenBank/DDBJ databases">
        <title>Novel species.</title>
        <authorList>
            <person name="Teo W.F.A."/>
            <person name="Lipun K."/>
            <person name="Srisuk N."/>
            <person name="Duangmal K."/>
        </authorList>
    </citation>
    <scope>NUCLEOTIDE SEQUENCE [LARGE SCALE GENOMIC DNA]</scope>
    <source>
        <strain evidence="1 2">K13G38</strain>
    </source>
</reference>
<dbReference type="EMBL" id="JAAXLS010000002">
    <property type="protein sequence ID" value="NKQ52472.1"/>
    <property type="molecule type" value="Genomic_DNA"/>
</dbReference>
<evidence type="ECO:0000313" key="2">
    <source>
        <dbReference type="Proteomes" id="UP000715441"/>
    </source>
</evidence>